<feature type="transmembrane region" description="Helical" evidence="2">
    <location>
        <begin position="282"/>
        <end position="302"/>
    </location>
</feature>
<dbReference type="EMBL" id="CP130318">
    <property type="protein sequence ID" value="WNQ11689.1"/>
    <property type="molecule type" value="Genomic_DNA"/>
</dbReference>
<dbReference type="PANTHER" id="PTHR48015">
    <property type="entry name" value="SERINE/THREONINE-PROTEIN KINASE TAO"/>
    <property type="match status" value="1"/>
</dbReference>
<dbReference type="InterPro" id="IPR011009">
    <property type="entry name" value="Kinase-like_dom_sf"/>
</dbReference>
<feature type="domain" description="Protein kinase" evidence="3">
    <location>
        <begin position="24"/>
        <end position="287"/>
    </location>
</feature>
<proteinExistence type="predicted"/>
<sequence length="303" mass="34125">MITSFDRRLPSGHVLNGKWNRNRYEVVRRLGSGANGAVFLVQREKTEYALKIGFDAVDHQSEINVLADLSGREGAFSGYLKDVDDVLIEGETYPFYVMKYVRGVSLRDYVRLKGADWLSLAGLRLLSRLNELHKQGWIFSDLKADNVLVSGYGEAELVDYGGVTAKGRAVRQFTEIHDRAYWHAGSRTADEGYDLFAFAVLCLQLAAPDAACFSSRMLPQNRSVEVLLEEVRLQPACRPYRDFLRKALLGQFPSSELARQTWKDAVYGIKEKPAGVVRSLRWLHAGFAASLGIGLWAFYLYLT</sequence>
<dbReference type="RefSeq" id="WP_315605467.1">
    <property type="nucleotide sequence ID" value="NZ_CP130318.1"/>
</dbReference>
<evidence type="ECO:0000256" key="1">
    <source>
        <dbReference type="PROSITE-ProRule" id="PRU10141"/>
    </source>
</evidence>
<accession>A0AA96LEE7</accession>
<reference evidence="4 5" key="1">
    <citation type="submission" date="2022-02" db="EMBL/GenBank/DDBJ databases">
        <title>Paenibacillus sp. MBLB1776 Whole Genome Shotgun Sequencing.</title>
        <authorList>
            <person name="Hwang C.Y."/>
            <person name="Cho E.-S."/>
            <person name="Seo M.-J."/>
        </authorList>
    </citation>
    <scope>NUCLEOTIDE SEQUENCE [LARGE SCALE GENOMIC DNA]</scope>
    <source>
        <strain evidence="4 5">MBLB1776</strain>
    </source>
</reference>
<feature type="binding site" evidence="1">
    <location>
        <position position="51"/>
    </location>
    <ligand>
        <name>ATP</name>
        <dbReference type="ChEBI" id="CHEBI:30616"/>
    </ligand>
</feature>
<dbReference type="PANTHER" id="PTHR48015:SF16">
    <property type="entry name" value="SERINE_THREONINE-PROTEIN KINASE SULU"/>
    <property type="match status" value="1"/>
</dbReference>
<evidence type="ECO:0000259" key="3">
    <source>
        <dbReference type="PROSITE" id="PS50011"/>
    </source>
</evidence>
<dbReference type="GO" id="GO:0035556">
    <property type="term" value="P:intracellular signal transduction"/>
    <property type="evidence" value="ECO:0007669"/>
    <property type="project" value="TreeGrafter"/>
</dbReference>
<keyword evidence="2" id="KW-1133">Transmembrane helix</keyword>
<dbReference type="InterPro" id="IPR050285">
    <property type="entry name" value="STE20_Ser/Thr_kinase"/>
</dbReference>
<dbReference type="Pfam" id="PF00069">
    <property type="entry name" value="Pkinase"/>
    <property type="match status" value="1"/>
</dbReference>
<keyword evidence="5" id="KW-1185">Reference proteome</keyword>
<dbReference type="GO" id="GO:0005737">
    <property type="term" value="C:cytoplasm"/>
    <property type="evidence" value="ECO:0007669"/>
    <property type="project" value="TreeGrafter"/>
</dbReference>
<dbReference type="SMART" id="SM00220">
    <property type="entry name" value="S_TKc"/>
    <property type="match status" value="1"/>
</dbReference>
<gene>
    <name evidence="4" type="ORF">MJA45_01025</name>
</gene>
<dbReference type="InterPro" id="IPR017441">
    <property type="entry name" value="Protein_kinase_ATP_BS"/>
</dbReference>
<keyword evidence="4" id="KW-0723">Serine/threonine-protein kinase</keyword>
<keyword evidence="4" id="KW-0418">Kinase</keyword>
<protein>
    <submittedName>
        <fullName evidence="4">Serine/threonine protein kinase</fullName>
    </submittedName>
</protein>
<dbReference type="AlphaFoldDB" id="A0AA96LEE7"/>
<keyword evidence="1" id="KW-0067">ATP-binding</keyword>
<evidence type="ECO:0000313" key="4">
    <source>
        <dbReference type="EMBL" id="WNQ11689.1"/>
    </source>
</evidence>
<organism evidence="4 5">
    <name type="scientific">Paenibacillus aurantius</name>
    <dbReference type="NCBI Taxonomy" id="2918900"/>
    <lineage>
        <taxon>Bacteria</taxon>
        <taxon>Bacillati</taxon>
        <taxon>Bacillota</taxon>
        <taxon>Bacilli</taxon>
        <taxon>Bacillales</taxon>
        <taxon>Paenibacillaceae</taxon>
        <taxon>Paenibacillus</taxon>
    </lineage>
</organism>
<keyword evidence="1" id="KW-0547">Nucleotide-binding</keyword>
<dbReference type="GO" id="GO:0004674">
    <property type="term" value="F:protein serine/threonine kinase activity"/>
    <property type="evidence" value="ECO:0007669"/>
    <property type="project" value="UniProtKB-KW"/>
</dbReference>
<dbReference type="SUPFAM" id="SSF56112">
    <property type="entry name" value="Protein kinase-like (PK-like)"/>
    <property type="match status" value="1"/>
</dbReference>
<dbReference type="GO" id="GO:0005524">
    <property type="term" value="F:ATP binding"/>
    <property type="evidence" value="ECO:0007669"/>
    <property type="project" value="UniProtKB-UniRule"/>
</dbReference>
<evidence type="ECO:0000256" key="2">
    <source>
        <dbReference type="SAM" id="Phobius"/>
    </source>
</evidence>
<keyword evidence="4" id="KW-0808">Transferase</keyword>
<keyword evidence="2" id="KW-0472">Membrane</keyword>
<name>A0AA96LEE7_9BACL</name>
<dbReference type="KEGG" id="paun:MJA45_01025"/>
<keyword evidence="2" id="KW-0812">Transmembrane</keyword>
<dbReference type="Gene3D" id="1.10.510.10">
    <property type="entry name" value="Transferase(Phosphotransferase) domain 1"/>
    <property type="match status" value="1"/>
</dbReference>
<dbReference type="PROSITE" id="PS00107">
    <property type="entry name" value="PROTEIN_KINASE_ATP"/>
    <property type="match status" value="1"/>
</dbReference>
<dbReference type="InterPro" id="IPR000719">
    <property type="entry name" value="Prot_kinase_dom"/>
</dbReference>
<dbReference type="PROSITE" id="PS50011">
    <property type="entry name" value="PROTEIN_KINASE_DOM"/>
    <property type="match status" value="1"/>
</dbReference>
<dbReference type="Proteomes" id="UP001305702">
    <property type="component" value="Chromosome"/>
</dbReference>
<evidence type="ECO:0000313" key="5">
    <source>
        <dbReference type="Proteomes" id="UP001305702"/>
    </source>
</evidence>